<dbReference type="EMBL" id="JADOUF010000001">
    <property type="protein sequence ID" value="MBG6136647.1"/>
    <property type="molecule type" value="Genomic_DNA"/>
</dbReference>
<evidence type="ECO:0000259" key="1">
    <source>
        <dbReference type="Pfam" id="PF08818"/>
    </source>
</evidence>
<keyword evidence="3" id="KW-1185">Reference proteome</keyword>
<dbReference type="Proteomes" id="UP000622552">
    <property type="component" value="Unassembled WGS sequence"/>
</dbReference>
<gene>
    <name evidence="2" type="ORF">IW245_002841</name>
</gene>
<reference evidence="2" key="1">
    <citation type="submission" date="2020-11" db="EMBL/GenBank/DDBJ databases">
        <title>Sequencing the genomes of 1000 actinobacteria strains.</title>
        <authorList>
            <person name="Klenk H.-P."/>
        </authorList>
    </citation>
    <scope>NUCLEOTIDE SEQUENCE</scope>
    <source>
        <strain evidence="2">DSM 45356</strain>
    </source>
</reference>
<dbReference type="RefSeq" id="WP_233473005.1">
    <property type="nucleotide sequence ID" value="NZ_BONS01000016.1"/>
</dbReference>
<dbReference type="AlphaFoldDB" id="A0A8J7KPS6"/>
<evidence type="ECO:0000313" key="3">
    <source>
        <dbReference type="Proteomes" id="UP000622552"/>
    </source>
</evidence>
<comment type="caution">
    <text evidence="2">The sequence shown here is derived from an EMBL/GenBank/DDBJ whole genome shotgun (WGS) entry which is preliminary data.</text>
</comment>
<name>A0A8J7KPS6_9ACTN</name>
<organism evidence="2 3">
    <name type="scientific">Longispora fulva</name>
    <dbReference type="NCBI Taxonomy" id="619741"/>
    <lineage>
        <taxon>Bacteria</taxon>
        <taxon>Bacillati</taxon>
        <taxon>Actinomycetota</taxon>
        <taxon>Actinomycetes</taxon>
        <taxon>Micromonosporales</taxon>
        <taxon>Micromonosporaceae</taxon>
        <taxon>Longispora</taxon>
    </lineage>
</organism>
<dbReference type="SUPFAM" id="SSF159888">
    <property type="entry name" value="YdhG-like"/>
    <property type="match status" value="1"/>
</dbReference>
<dbReference type="Pfam" id="PF08818">
    <property type="entry name" value="DUF1801"/>
    <property type="match status" value="1"/>
</dbReference>
<accession>A0A8J7KPS6</accession>
<proteinExistence type="predicted"/>
<protein>
    <recommendedName>
        <fullName evidence="1">YdhG-like domain-containing protein</fullName>
    </recommendedName>
</protein>
<feature type="domain" description="YdhG-like" evidence="1">
    <location>
        <begin position="14"/>
        <end position="108"/>
    </location>
</feature>
<sequence>MDAYLSALPAGQSEITDQLIPLIETVLPGLGGLWHGHPVWSLGPRPGKTPVAYLKAYGTYVAFGLWRGQEITDASGRLEPGSPTRAAVKLRTPADIDPTLFISWLRAARDLEKA</sequence>
<evidence type="ECO:0000313" key="2">
    <source>
        <dbReference type="EMBL" id="MBG6136647.1"/>
    </source>
</evidence>
<dbReference type="InterPro" id="IPR014922">
    <property type="entry name" value="YdhG-like"/>
</dbReference>